<dbReference type="RefSeq" id="WP_316702391.1">
    <property type="nucleotide sequence ID" value="NZ_CP136336.1"/>
</dbReference>
<dbReference type="InterPro" id="IPR050834">
    <property type="entry name" value="Glycosyltransf_2"/>
</dbReference>
<dbReference type="EC" id="2.4.-.-" evidence="3"/>
<feature type="domain" description="Glycosyltransferase 2-like" evidence="2">
    <location>
        <begin position="7"/>
        <end position="135"/>
    </location>
</feature>
<keyword evidence="3" id="KW-0808">Transferase</keyword>
<accession>A0ABZ0CWT5</accession>
<feature type="transmembrane region" description="Helical" evidence="1">
    <location>
        <begin position="302"/>
        <end position="326"/>
    </location>
</feature>
<name>A0ABZ0CWT5_9BURK</name>
<feature type="transmembrane region" description="Helical" evidence="1">
    <location>
        <begin position="249"/>
        <end position="268"/>
    </location>
</feature>
<dbReference type="PANTHER" id="PTHR43685:SF2">
    <property type="entry name" value="GLYCOSYLTRANSFERASE 2-LIKE DOMAIN-CONTAINING PROTEIN"/>
    <property type="match status" value="1"/>
</dbReference>
<evidence type="ECO:0000259" key="2">
    <source>
        <dbReference type="Pfam" id="PF00535"/>
    </source>
</evidence>
<evidence type="ECO:0000256" key="1">
    <source>
        <dbReference type="SAM" id="Phobius"/>
    </source>
</evidence>
<dbReference type="CDD" id="cd02525">
    <property type="entry name" value="Succinoglycan_BP_ExoA"/>
    <property type="match status" value="1"/>
</dbReference>
<dbReference type="GO" id="GO:0016757">
    <property type="term" value="F:glycosyltransferase activity"/>
    <property type="evidence" value="ECO:0007669"/>
    <property type="project" value="UniProtKB-KW"/>
</dbReference>
<evidence type="ECO:0000313" key="4">
    <source>
        <dbReference type="Proteomes" id="UP001303946"/>
    </source>
</evidence>
<proteinExistence type="predicted"/>
<dbReference type="EMBL" id="CP136336">
    <property type="protein sequence ID" value="WOB09438.1"/>
    <property type="molecule type" value="Genomic_DNA"/>
</dbReference>
<keyword evidence="1" id="KW-0472">Membrane</keyword>
<sequence length="343" mass="37657">MSERVVSVIVPCRNERRYIERFCAGVLSQQVPSGWRLQLVIADGDSDDGTRELLQQLNASDSRITWIANPARIVSPGLNAALKVAAGEIIVRMDVHTDYAPDYIAQCLALHAETGADNVGGPWHAVPDADAGAMQHAVAAAFQSRWVAGGASSRRLDFNGWVDTVYLGSWPRQTFERFGGFDEQLVRNQDDEHNLRIVKGGGKVWQSSRIRSTYRPRATLSQVFRQYLQYGYWKPFVMKKHGQAASLRHLVPSLFVAALAVLAVPALFGVVWPLLGLLALYGAAVLAMTLAVWQQQASPVPVVLRIPAVIAAYHLGYGIGSLAGWWDVLRGATGRARFATLTR</sequence>
<dbReference type="Pfam" id="PF00535">
    <property type="entry name" value="Glycos_transf_2"/>
    <property type="match status" value="1"/>
</dbReference>
<keyword evidence="3" id="KW-0328">Glycosyltransferase</keyword>
<keyword evidence="1" id="KW-1133">Transmembrane helix</keyword>
<dbReference type="Proteomes" id="UP001303946">
    <property type="component" value="Chromosome"/>
</dbReference>
<keyword evidence="4" id="KW-1185">Reference proteome</keyword>
<dbReference type="SUPFAM" id="SSF53448">
    <property type="entry name" value="Nucleotide-diphospho-sugar transferases"/>
    <property type="match status" value="1"/>
</dbReference>
<organism evidence="3 4">
    <name type="scientific">Piscinibacter gummiphilus</name>
    <dbReference type="NCBI Taxonomy" id="946333"/>
    <lineage>
        <taxon>Bacteria</taxon>
        <taxon>Pseudomonadati</taxon>
        <taxon>Pseudomonadota</taxon>
        <taxon>Betaproteobacteria</taxon>
        <taxon>Burkholderiales</taxon>
        <taxon>Sphaerotilaceae</taxon>
        <taxon>Piscinibacter</taxon>
    </lineage>
</organism>
<gene>
    <name evidence="3" type="ORF">RXV79_05090</name>
</gene>
<dbReference type="PANTHER" id="PTHR43685">
    <property type="entry name" value="GLYCOSYLTRANSFERASE"/>
    <property type="match status" value="1"/>
</dbReference>
<protein>
    <submittedName>
        <fullName evidence="3">Glycosyltransferase family 2 protein</fullName>
        <ecNumber evidence="3">2.4.-.-</ecNumber>
    </submittedName>
</protein>
<keyword evidence="1" id="KW-0812">Transmembrane</keyword>
<reference evidence="3 4" key="1">
    <citation type="submission" date="2023-10" db="EMBL/GenBank/DDBJ databases">
        <title>Bacteria for the degradation of biodegradable plastic PBAT(Polybutylene adipate terephthalate).</title>
        <authorList>
            <person name="Weon H.-Y."/>
            <person name="Yeon J."/>
        </authorList>
    </citation>
    <scope>NUCLEOTIDE SEQUENCE [LARGE SCALE GENOMIC DNA]</scope>
    <source>
        <strain evidence="3 4">SBD 7-3</strain>
    </source>
</reference>
<dbReference type="InterPro" id="IPR029044">
    <property type="entry name" value="Nucleotide-diphossugar_trans"/>
</dbReference>
<dbReference type="Gene3D" id="3.90.550.10">
    <property type="entry name" value="Spore Coat Polysaccharide Biosynthesis Protein SpsA, Chain A"/>
    <property type="match status" value="1"/>
</dbReference>
<dbReference type="InterPro" id="IPR001173">
    <property type="entry name" value="Glyco_trans_2-like"/>
</dbReference>
<feature type="transmembrane region" description="Helical" evidence="1">
    <location>
        <begin position="274"/>
        <end position="293"/>
    </location>
</feature>
<evidence type="ECO:0000313" key="3">
    <source>
        <dbReference type="EMBL" id="WOB09438.1"/>
    </source>
</evidence>